<dbReference type="GO" id="GO:0019900">
    <property type="term" value="F:kinase binding"/>
    <property type="evidence" value="ECO:0007669"/>
    <property type="project" value="TreeGrafter"/>
</dbReference>
<evidence type="ECO:0000256" key="1">
    <source>
        <dbReference type="ARBA" id="ARBA00004496"/>
    </source>
</evidence>
<keyword evidence="2" id="KW-0963">Cytoplasm</keyword>
<dbReference type="PANTHER" id="PTHR14791">
    <property type="entry name" value="BOMB/KIRA PROTEINS"/>
    <property type="match status" value="1"/>
</dbReference>
<organism evidence="6 7">
    <name type="scientific">Ladona fulva</name>
    <name type="common">Scarce chaser dragonfly</name>
    <name type="synonym">Libellula fulva</name>
    <dbReference type="NCBI Taxonomy" id="123851"/>
    <lineage>
        <taxon>Eukaryota</taxon>
        <taxon>Metazoa</taxon>
        <taxon>Ecdysozoa</taxon>
        <taxon>Arthropoda</taxon>
        <taxon>Hexapoda</taxon>
        <taxon>Insecta</taxon>
        <taxon>Pterygota</taxon>
        <taxon>Palaeoptera</taxon>
        <taxon>Odonata</taxon>
        <taxon>Epiprocta</taxon>
        <taxon>Anisoptera</taxon>
        <taxon>Libelluloidea</taxon>
        <taxon>Libellulidae</taxon>
        <taxon>Ladona</taxon>
    </lineage>
</organism>
<keyword evidence="3" id="KW-0597">Phosphoprotein</keyword>
<reference evidence="6" key="2">
    <citation type="submission" date="2017-10" db="EMBL/GenBank/DDBJ databases">
        <title>Ladona fulva Genome sequencing and assembly.</title>
        <authorList>
            <person name="Murali S."/>
            <person name="Richards S."/>
            <person name="Bandaranaike D."/>
            <person name="Bellair M."/>
            <person name="Blankenburg K."/>
            <person name="Chao H."/>
            <person name="Dinh H."/>
            <person name="Doddapaneni H."/>
            <person name="Dugan-Rocha S."/>
            <person name="Elkadiri S."/>
            <person name="Gnanaolivu R."/>
            <person name="Hernandez B."/>
            <person name="Skinner E."/>
            <person name="Javaid M."/>
            <person name="Lee S."/>
            <person name="Li M."/>
            <person name="Ming W."/>
            <person name="Munidasa M."/>
            <person name="Muniz J."/>
            <person name="Nguyen L."/>
            <person name="Hughes D."/>
            <person name="Osuji N."/>
            <person name="Pu L.-L."/>
            <person name="Puazo M."/>
            <person name="Qu C."/>
            <person name="Quiroz J."/>
            <person name="Raj R."/>
            <person name="Weissenberger G."/>
            <person name="Xin Y."/>
            <person name="Zou X."/>
            <person name="Han Y."/>
            <person name="Worley K."/>
            <person name="Muzny D."/>
            <person name="Gibbs R."/>
        </authorList>
    </citation>
    <scope>NUCLEOTIDE SEQUENCE</scope>
    <source>
        <strain evidence="6">Sampled in the wild</strain>
    </source>
</reference>
<evidence type="ECO:0000256" key="2">
    <source>
        <dbReference type="ARBA" id="ARBA00022490"/>
    </source>
</evidence>
<name>A0A8K0KJV1_LADFU</name>
<dbReference type="CDD" id="cd00201">
    <property type="entry name" value="WW"/>
    <property type="match status" value="1"/>
</dbReference>
<evidence type="ECO:0000313" key="7">
    <source>
        <dbReference type="Proteomes" id="UP000792457"/>
    </source>
</evidence>
<dbReference type="SUPFAM" id="SSF51045">
    <property type="entry name" value="WW domain"/>
    <property type="match status" value="1"/>
</dbReference>
<dbReference type="Pfam" id="PF00397">
    <property type="entry name" value="WW"/>
    <property type="match status" value="1"/>
</dbReference>
<dbReference type="Proteomes" id="UP000792457">
    <property type="component" value="Unassembled WGS sequence"/>
</dbReference>
<dbReference type="AlphaFoldDB" id="A0A8K0KJV1"/>
<dbReference type="PANTHER" id="PTHR14791:SF29">
    <property type="entry name" value="PROTEIN KIBRA"/>
    <property type="match status" value="1"/>
</dbReference>
<dbReference type="GO" id="GO:0046621">
    <property type="term" value="P:negative regulation of organ growth"/>
    <property type="evidence" value="ECO:0007669"/>
    <property type="project" value="TreeGrafter"/>
</dbReference>
<feature type="non-terminal residue" evidence="6">
    <location>
        <position position="95"/>
    </location>
</feature>
<dbReference type="Gene3D" id="2.20.70.10">
    <property type="match status" value="1"/>
</dbReference>
<sequence>VRLLDHPVIFSTFKTNRGTQTTSFFHFRFTKPQTFADCIGNELPLGWEEVFDPQIGVYYIDHVNQSTQLEDPRQEWRAIQEAMLREYLQTAQDAL</sequence>
<dbReference type="GO" id="GO:0016477">
    <property type="term" value="P:cell migration"/>
    <property type="evidence" value="ECO:0007669"/>
    <property type="project" value="TreeGrafter"/>
</dbReference>
<dbReference type="GO" id="GO:0060090">
    <property type="term" value="F:molecular adaptor activity"/>
    <property type="evidence" value="ECO:0007669"/>
    <property type="project" value="TreeGrafter"/>
</dbReference>
<evidence type="ECO:0000259" key="5">
    <source>
        <dbReference type="PROSITE" id="PS50020"/>
    </source>
</evidence>
<dbReference type="OrthoDB" id="2020426at2759"/>
<keyword evidence="4" id="KW-0677">Repeat</keyword>
<accession>A0A8K0KJV1</accession>
<evidence type="ECO:0000313" key="6">
    <source>
        <dbReference type="EMBL" id="KAG8235589.1"/>
    </source>
</evidence>
<reference evidence="6" key="1">
    <citation type="submission" date="2013-04" db="EMBL/GenBank/DDBJ databases">
        <authorList>
            <person name="Qu J."/>
            <person name="Murali S.C."/>
            <person name="Bandaranaike D."/>
            <person name="Bellair M."/>
            <person name="Blankenburg K."/>
            <person name="Chao H."/>
            <person name="Dinh H."/>
            <person name="Doddapaneni H."/>
            <person name="Downs B."/>
            <person name="Dugan-Rocha S."/>
            <person name="Elkadiri S."/>
            <person name="Gnanaolivu R.D."/>
            <person name="Hernandez B."/>
            <person name="Javaid M."/>
            <person name="Jayaseelan J.C."/>
            <person name="Lee S."/>
            <person name="Li M."/>
            <person name="Ming W."/>
            <person name="Munidasa M."/>
            <person name="Muniz J."/>
            <person name="Nguyen L."/>
            <person name="Ongeri F."/>
            <person name="Osuji N."/>
            <person name="Pu L.-L."/>
            <person name="Puazo M."/>
            <person name="Qu C."/>
            <person name="Quiroz J."/>
            <person name="Raj R."/>
            <person name="Weissenberger G."/>
            <person name="Xin Y."/>
            <person name="Zou X."/>
            <person name="Han Y."/>
            <person name="Richards S."/>
            <person name="Worley K."/>
            <person name="Muzny D."/>
            <person name="Gibbs R."/>
        </authorList>
    </citation>
    <scope>NUCLEOTIDE SEQUENCE</scope>
    <source>
        <strain evidence="6">Sampled in the wild</strain>
    </source>
</reference>
<dbReference type="GO" id="GO:0035330">
    <property type="term" value="P:regulation of hippo signaling"/>
    <property type="evidence" value="ECO:0007669"/>
    <property type="project" value="TreeGrafter"/>
</dbReference>
<dbReference type="SMART" id="SM00456">
    <property type="entry name" value="WW"/>
    <property type="match status" value="1"/>
</dbReference>
<dbReference type="GO" id="GO:0006355">
    <property type="term" value="P:regulation of DNA-templated transcription"/>
    <property type="evidence" value="ECO:0007669"/>
    <property type="project" value="TreeGrafter"/>
</dbReference>
<dbReference type="InterPro" id="IPR051105">
    <property type="entry name" value="WWC/KIBRA_Hippo_Reg"/>
</dbReference>
<dbReference type="InterPro" id="IPR001202">
    <property type="entry name" value="WW_dom"/>
</dbReference>
<dbReference type="FunFam" id="2.20.70.10:FF:000001">
    <property type="entry name" value="Membrane-associated guanylate kinase, WW and PDZ domain-containing protein 1"/>
    <property type="match status" value="1"/>
</dbReference>
<proteinExistence type="predicted"/>
<feature type="non-terminal residue" evidence="6">
    <location>
        <position position="1"/>
    </location>
</feature>
<keyword evidence="7" id="KW-1185">Reference proteome</keyword>
<comment type="caution">
    <text evidence="6">The sequence shown here is derived from an EMBL/GenBank/DDBJ whole genome shotgun (WGS) entry which is preliminary data.</text>
</comment>
<comment type="subcellular location">
    <subcellularLocation>
        <location evidence="1">Cytoplasm</location>
    </subcellularLocation>
</comment>
<dbReference type="EMBL" id="KZ308927">
    <property type="protein sequence ID" value="KAG8235589.1"/>
    <property type="molecule type" value="Genomic_DNA"/>
</dbReference>
<gene>
    <name evidence="6" type="ORF">J437_LFUL016188</name>
</gene>
<evidence type="ECO:0000256" key="3">
    <source>
        <dbReference type="ARBA" id="ARBA00022553"/>
    </source>
</evidence>
<evidence type="ECO:0000256" key="4">
    <source>
        <dbReference type="ARBA" id="ARBA00022737"/>
    </source>
</evidence>
<dbReference type="GO" id="GO:0005737">
    <property type="term" value="C:cytoplasm"/>
    <property type="evidence" value="ECO:0007669"/>
    <property type="project" value="UniProtKB-SubCell"/>
</dbReference>
<dbReference type="PROSITE" id="PS50020">
    <property type="entry name" value="WW_DOMAIN_2"/>
    <property type="match status" value="1"/>
</dbReference>
<protein>
    <recommendedName>
        <fullName evidence="5">WW domain-containing protein</fullName>
    </recommendedName>
</protein>
<dbReference type="InterPro" id="IPR036020">
    <property type="entry name" value="WW_dom_sf"/>
</dbReference>
<feature type="domain" description="WW" evidence="5">
    <location>
        <begin position="41"/>
        <end position="74"/>
    </location>
</feature>